<dbReference type="AlphaFoldDB" id="A0A6L3T2B2"/>
<name>A0A6L3T2B2_9HYPH</name>
<evidence type="ECO:0000313" key="1">
    <source>
        <dbReference type="EMBL" id="KAB1080878.1"/>
    </source>
</evidence>
<keyword evidence="2" id="KW-1185">Reference proteome</keyword>
<sequence length="98" mass="11427">MMSDIHRVKHDDNCRILAFPKWQLRDYRLAMEEAITTLLCAYGMTCGEPYRLTAQQSANLKRLLRLHKAVHEDHSGRPLQGQQSPFGPRFSYPNVWVD</sequence>
<accession>A0A6L3T2B2</accession>
<comment type="caution">
    <text evidence="1">The sequence shown here is derived from an EMBL/GenBank/DDBJ whole genome shotgun (WGS) entry which is preliminary data.</text>
</comment>
<protein>
    <submittedName>
        <fullName evidence="1">Uncharacterized protein</fullName>
    </submittedName>
</protein>
<dbReference type="Proteomes" id="UP000474159">
    <property type="component" value="Unassembled WGS sequence"/>
</dbReference>
<organism evidence="1 2">
    <name type="scientific">Methylobacterium soli</name>
    <dbReference type="NCBI Taxonomy" id="553447"/>
    <lineage>
        <taxon>Bacteria</taxon>
        <taxon>Pseudomonadati</taxon>
        <taxon>Pseudomonadota</taxon>
        <taxon>Alphaproteobacteria</taxon>
        <taxon>Hyphomicrobiales</taxon>
        <taxon>Methylobacteriaceae</taxon>
        <taxon>Methylobacterium</taxon>
    </lineage>
</organism>
<gene>
    <name evidence="1" type="ORF">F6X53_04090</name>
</gene>
<reference evidence="1 2" key="1">
    <citation type="submission" date="2019-09" db="EMBL/GenBank/DDBJ databases">
        <title>YIM 48816 draft genome.</title>
        <authorList>
            <person name="Jiang L."/>
        </authorList>
    </citation>
    <scope>NUCLEOTIDE SEQUENCE [LARGE SCALE GENOMIC DNA]</scope>
    <source>
        <strain evidence="1 2">YIM 48816</strain>
    </source>
</reference>
<evidence type="ECO:0000313" key="2">
    <source>
        <dbReference type="Proteomes" id="UP000474159"/>
    </source>
</evidence>
<proteinExistence type="predicted"/>
<dbReference type="RefSeq" id="WP_150997496.1">
    <property type="nucleotide sequence ID" value="NZ_BPQY01000449.1"/>
</dbReference>
<dbReference type="EMBL" id="VZZK01000003">
    <property type="protein sequence ID" value="KAB1080878.1"/>
    <property type="molecule type" value="Genomic_DNA"/>
</dbReference>